<gene>
    <name evidence="1" type="ORF">UY32_C0009G0003</name>
</gene>
<proteinExistence type="predicted"/>
<evidence type="ECO:0000313" key="1">
    <source>
        <dbReference type="EMBL" id="KKU98974.1"/>
    </source>
</evidence>
<sequence>MLYLGEGFKKTDVTGMGNTNPLILKTFVTLIKKCYGAKNDQLQCQLHLRADQNEKEIRNYWSSELNLPLQCFKFVYFDKRTVGSKTYPDYKGVCMVRWGNVAIQRKLINLSKDFCERIISMGA</sequence>
<protein>
    <submittedName>
        <fullName evidence="1">Uncharacterized protein</fullName>
    </submittedName>
</protein>
<organism evidence="1 2">
    <name type="scientific">Candidatus Jorgensenbacteria bacterium GW2011_GWC1_48_8</name>
    <dbReference type="NCBI Taxonomy" id="1618666"/>
    <lineage>
        <taxon>Bacteria</taxon>
        <taxon>Candidatus Joergenseniibacteriota</taxon>
    </lineage>
</organism>
<reference evidence="1 2" key="1">
    <citation type="journal article" date="2015" name="Nature">
        <title>rRNA introns, odd ribosomes, and small enigmatic genomes across a large radiation of phyla.</title>
        <authorList>
            <person name="Brown C.T."/>
            <person name="Hug L.A."/>
            <person name="Thomas B.C."/>
            <person name="Sharon I."/>
            <person name="Castelle C.J."/>
            <person name="Singh A."/>
            <person name="Wilkins M.J."/>
            <person name="Williams K.H."/>
            <person name="Banfield J.F."/>
        </authorList>
    </citation>
    <scope>NUCLEOTIDE SEQUENCE [LARGE SCALE GENOMIC DNA]</scope>
</reference>
<dbReference type="AlphaFoldDB" id="A0A0G1UXK1"/>
<dbReference type="Proteomes" id="UP000034600">
    <property type="component" value="Unassembled WGS sequence"/>
</dbReference>
<accession>A0A0G1UXK1</accession>
<dbReference type="EMBL" id="LCPO01000009">
    <property type="protein sequence ID" value="KKU98974.1"/>
    <property type="molecule type" value="Genomic_DNA"/>
</dbReference>
<evidence type="ECO:0000313" key="2">
    <source>
        <dbReference type="Proteomes" id="UP000034600"/>
    </source>
</evidence>
<name>A0A0G1UXK1_9BACT</name>
<comment type="caution">
    <text evidence="1">The sequence shown here is derived from an EMBL/GenBank/DDBJ whole genome shotgun (WGS) entry which is preliminary data.</text>
</comment>